<dbReference type="AlphaFoldDB" id="A0A1H9ASX7"/>
<dbReference type="EMBL" id="FOFN01000001">
    <property type="protein sequence ID" value="SEP79635.1"/>
    <property type="molecule type" value="Genomic_DNA"/>
</dbReference>
<reference evidence="1 2" key="1">
    <citation type="submission" date="2016-10" db="EMBL/GenBank/DDBJ databases">
        <authorList>
            <person name="de Groot N.N."/>
        </authorList>
    </citation>
    <scope>NUCLEOTIDE SEQUENCE [LARGE SCALE GENOMIC DNA]</scope>
    <source>
        <strain evidence="1 2">DSM 21035</strain>
    </source>
</reference>
<dbReference type="InterPro" id="IPR032710">
    <property type="entry name" value="NTF2-like_dom_sf"/>
</dbReference>
<proteinExistence type="predicted"/>
<organism evidence="1 2">
    <name type="scientific">Hyunsoonleella jejuensis</name>
    <dbReference type="NCBI Taxonomy" id="419940"/>
    <lineage>
        <taxon>Bacteria</taxon>
        <taxon>Pseudomonadati</taxon>
        <taxon>Bacteroidota</taxon>
        <taxon>Flavobacteriia</taxon>
        <taxon>Flavobacteriales</taxon>
        <taxon>Flavobacteriaceae</taxon>
    </lineage>
</organism>
<protein>
    <recommendedName>
        <fullName evidence="3">DUF4440 domain-containing protein</fullName>
    </recommendedName>
</protein>
<dbReference type="RefSeq" id="WP_245738128.1">
    <property type="nucleotide sequence ID" value="NZ_FOFN01000001.1"/>
</dbReference>
<dbReference type="STRING" id="419940.SAMN05421824_0339"/>
<evidence type="ECO:0008006" key="3">
    <source>
        <dbReference type="Google" id="ProtNLM"/>
    </source>
</evidence>
<gene>
    <name evidence="1" type="ORF">SAMN05421824_0339</name>
</gene>
<name>A0A1H9ASX7_9FLAO</name>
<dbReference type="PROSITE" id="PS51257">
    <property type="entry name" value="PROKAR_LIPOPROTEIN"/>
    <property type="match status" value="1"/>
</dbReference>
<evidence type="ECO:0000313" key="2">
    <source>
        <dbReference type="Proteomes" id="UP000198999"/>
    </source>
</evidence>
<dbReference type="Proteomes" id="UP000198999">
    <property type="component" value="Unassembled WGS sequence"/>
</dbReference>
<dbReference type="SUPFAM" id="SSF54427">
    <property type="entry name" value="NTF2-like"/>
    <property type="match status" value="1"/>
</dbReference>
<evidence type="ECO:0000313" key="1">
    <source>
        <dbReference type="EMBL" id="SEP79635.1"/>
    </source>
</evidence>
<sequence length="157" mass="18860">MKYRCSLFFIIIVTLYGCKNPTSTNYDNTQDFKAVEHLIQNIFDDIWSDKKAELLTKYHTEDFILLEHGEIWTKDTIADWCERAKKRDQGIKRINSFDFFEAKREGNRIWMAYHNYATIKKDTLERKLQWLESIVAIKKDSIWKLEMMHSTRVPVEN</sequence>
<accession>A0A1H9ASX7</accession>
<keyword evidence="2" id="KW-1185">Reference proteome</keyword>